<name>A0A7W7CAN5_9PSEU</name>
<organism evidence="1 2">
    <name type="scientific">Crossiella cryophila</name>
    <dbReference type="NCBI Taxonomy" id="43355"/>
    <lineage>
        <taxon>Bacteria</taxon>
        <taxon>Bacillati</taxon>
        <taxon>Actinomycetota</taxon>
        <taxon>Actinomycetes</taxon>
        <taxon>Pseudonocardiales</taxon>
        <taxon>Pseudonocardiaceae</taxon>
        <taxon>Crossiella</taxon>
    </lineage>
</organism>
<accession>A0A7W7CAN5</accession>
<protein>
    <submittedName>
        <fullName evidence="1">Uncharacterized protein</fullName>
    </submittedName>
</protein>
<evidence type="ECO:0000313" key="1">
    <source>
        <dbReference type="EMBL" id="MBB4677636.1"/>
    </source>
</evidence>
<dbReference type="RefSeq" id="WP_185003555.1">
    <property type="nucleotide sequence ID" value="NZ_BAAAUI010000023.1"/>
</dbReference>
<evidence type="ECO:0000313" key="2">
    <source>
        <dbReference type="Proteomes" id="UP000533598"/>
    </source>
</evidence>
<dbReference type="EMBL" id="JACHMH010000001">
    <property type="protein sequence ID" value="MBB4677636.1"/>
    <property type="molecule type" value="Genomic_DNA"/>
</dbReference>
<gene>
    <name evidence="1" type="ORF">HNR67_003754</name>
</gene>
<proteinExistence type="predicted"/>
<comment type="caution">
    <text evidence="1">The sequence shown here is derived from an EMBL/GenBank/DDBJ whole genome shotgun (WGS) entry which is preliminary data.</text>
</comment>
<dbReference type="Proteomes" id="UP000533598">
    <property type="component" value="Unassembled WGS sequence"/>
</dbReference>
<keyword evidence="2" id="KW-1185">Reference proteome</keyword>
<dbReference type="AlphaFoldDB" id="A0A7W7CAN5"/>
<reference evidence="1 2" key="1">
    <citation type="submission" date="2020-08" db="EMBL/GenBank/DDBJ databases">
        <title>Sequencing the genomes of 1000 actinobacteria strains.</title>
        <authorList>
            <person name="Klenk H.-P."/>
        </authorList>
    </citation>
    <scope>NUCLEOTIDE SEQUENCE [LARGE SCALE GENOMIC DNA]</scope>
    <source>
        <strain evidence="1 2">DSM 44230</strain>
    </source>
</reference>
<sequence length="376" mass="41578">MSPTPPRPIAPGDIVAAHSEHLGEWTAAQITDLDPDRQTAGVLELDWSGPEPSSVAELGEVGPLRLGHTDAGVEVLARGNQEWLLPRSFRVLGSLPLLVSEGYDGYSSGWHLGSRLAQSRRLRAGVTEEQPTPWRLEPRAAELAGLLAAGPRPEVRWLHVRGVRDLDLARLAEVFPNLRRLELGGDLGTLRHAGALNELTGLRRVRLDDLFGMTAADCLLPQRVPQIEAIELDGIPAEYATAIRKRWKPEIPQGVRLEIRGARKPEWVAENRDNPLRDWDRRDGISETRFAKAFNQYKVTRRAVLAVLADHAADRQAQLAEIGREYGELFNRLDGRSPFIGAVEREELFEALAAIAPDQPEVTKALAAGVDAVRDW</sequence>